<evidence type="ECO:0000313" key="3">
    <source>
        <dbReference type="Proteomes" id="UP000326924"/>
    </source>
</evidence>
<feature type="compositionally biased region" description="Polar residues" evidence="1">
    <location>
        <begin position="95"/>
        <end position="149"/>
    </location>
</feature>
<proteinExistence type="predicted"/>
<protein>
    <submittedName>
        <fullName evidence="2">Uncharacterized protein</fullName>
    </submittedName>
</protein>
<feature type="compositionally biased region" description="Low complexity" evidence="1">
    <location>
        <begin position="150"/>
        <end position="185"/>
    </location>
</feature>
<evidence type="ECO:0000256" key="1">
    <source>
        <dbReference type="SAM" id="MobiDB-lite"/>
    </source>
</evidence>
<feature type="region of interest" description="Disordered" evidence="1">
    <location>
        <begin position="1"/>
        <end position="26"/>
    </location>
</feature>
<feature type="compositionally biased region" description="Low complexity" evidence="1">
    <location>
        <begin position="16"/>
        <end position="26"/>
    </location>
</feature>
<sequence length="414" mass="45673">MADNNNNTDPTPLKDNNSNNNINNNINMASEMPLPFTGVCCVLCTEEECQRNPDSCLHMPGVIYLPPPRPASKRNGPPPQSSFEMAPWAIYPTNATRTAPATSPSQPAKTASTQRTGTPSKQRSSSVQRTARITYRTSPTQRNNSIQRNRTGSVSSTRRQSRRSSPLRNSSPQLQSSQIQQSPSPETIQEEEATGTGPVGPVDTAMQPIEAAVQQLQPNISTPRQLKPPTNDHIASSLQQQSLAPPQLPLQPEQSSFPFSDEEWAALMTPPPLTWGISDSPPMDEFELPEVHQQLQQQQFNSIMQHSHEQQSAYDTCFGSPPVLDEFLQQLLPHDTPLEDRQCWYEFLDASIGEDKSVHDFDSNSNSNTNNIHSHSYASMPQFFDGLPVEDDRLWWGGVIGMGMGATDMLGGGP</sequence>
<reference evidence="2 3" key="1">
    <citation type="submission" date="2019-09" db="EMBL/GenBank/DDBJ databases">
        <title>Draft genome of the ectomycorrhizal ascomycete Sphaerosporella brunnea.</title>
        <authorList>
            <consortium name="DOE Joint Genome Institute"/>
            <person name="Benucci G.M."/>
            <person name="Marozzi G."/>
            <person name="Antonielli L."/>
            <person name="Sanchez S."/>
            <person name="Marco P."/>
            <person name="Wang X."/>
            <person name="Falini L.B."/>
            <person name="Barry K."/>
            <person name="Haridas S."/>
            <person name="Lipzen A."/>
            <person name="Labutti K."/>
            <person name="Grigoriev I.V."/>
            <person name="Murat C."/>
            <person name="Martin F."/>
            <person name="Albertini E."/>
            <person name="Donnini D."/>
            <person name="Bonito G."/>
        </authorList>
    </citation>
    <scope>NUCLEOTIDE SEQUENCE [LARGE SCALE GENOMIC DNA]</scope>
    <source>
        <strain evidence="2 3">Sb_GMNB300</strain>
    </source>
</reference>
<feature type="compositionally biased region" description="Low complexity" evidence="1">
    <location>
        <begin position="236"/>
        <end position="256"/>
    </location>
</feature>
<name>A0A5J5EY74_9PEZI</name>
<dbReference type="InParanoid" id="A0A5J5EY74"/>
<accession>A0A5J5EY74</accession>
<comment type="caution">
    <text evidence="2">The sequence shown here is derived from an EMBL/GenBank/DDBJ whole genome shotgun (WGS) entry which is preliminary data.</text>
</comment>
<dbReference type="Proteomes" id="UP000326924">
    <property type="component" value="Unassembled WGS sequence"/>
</dbReference>
<evidence type="ECO:0000313" key="2">
    <source>
        <dbReference type="EMBL" id="KAA8906263.1"/>
    </source>
</evidence>
<dbReference type="OrthoDB" id="5401780at2759"/>
<feature type="region of interest" description="Disordered" evidence="1">
    <location>
        <begin position="221"/>
        <end position="256"/>
    </location>
</feature>
<dbReference type="AlphaFoldDB" id="A0A5J5EY74"/>
<feature type="region of interest" description="Disordered" evidence="1">
    <location>
        <begin position="95"/>
        <end position="203"/>
    </location>
</feature>
<dbReference type="EMBL" id="VXIS01000090">
    <property type="protein sequence ID" value="KAA8906263.1"/>
    <property type="molecule type" value="Genomic_DNA"/>
</dbReference>
<keyword evidence="3" id="KW-1185">Reference proteome</keyword>
<organism evidence="2 3">
    <name type="scientific">Sphaerosporella brunnea</name>
    <dbReference type="NCBI Taxonomy" id="1250544"/>
    <lineage>
        <taxon>Eukaryota</taxon>
        <taxon>Fungi</taxon>
        <taxon>Dikarya</taxon>
        <taxon>Ascomycota</taxon>
        <taxon>Pezizomycotina</taxon>
        <taxon>Pezizomycetes</taxon>
        <taxon>Pezizales</taxon>
        <taxon>Pyronemataceae</taxon>
        <taxon>Sphaerosporella</taxon>
    </lineage>
</organism>
<feature type="compositionally biased region" description="Polar residues" evidence="1">
    <location>
        <begin position="1"/>
        <end position="10"/>
    </location>
</feature>
<gene>
    <name evidence="2" type="ORF">FN846DRAFT_890208</name>
</gene>